<dbReference type="EMBL" id="LAZR01000963">
    <property type="protein sequence ID" value="KKN53622.1"/>
    <property type="molecule type" value="Genomic_DNA"/>
</dbReference>
<accession>A0A0F9RUN7</accession>
<gene>
    <name evidence="1" type="ORF">LCGC14_0600530</name>
</gene>
<organism evidence="1">
    <name type="scientific">marine sediment metagenome</name>
    <dbReference type="NCBI Taxonomy" id="412755"/>
    <lineage>
        <taxon>unclassified sequences</taxon>
        <taxon>metagenomes</taxon>
        <taxon>ecological metagenomes</taxon>
    </lineage>
</organism>
<proteinExistence type="predicted"/>
<comment type="caution">
    <text evidence="1">The sequence shown here is derived from an EMBL/GenBank/DDBJ whole genome shotgun (WGS) entry which is preliminary data.</text>
</comment>
<dbReference type="AlphaFoldDB" id="A0A0F9RUN7"/>
<name>A0A0F9RUN7_9ZZZZ</name>
<reference evidence="1" key="1">
    <citation type="journal article" date="2015" name="Nature">
        <title>Complex archaea that bridge the gap between prokaryotes and eukaryotes.</title>
        <authorList>
            <person name="Spang A."/>
            <person name="Saw J.H."/>
            <person name="Jorgensen S.L."/>
            <person name="Zaremba-Niedzwiedzka K."/>
            <person name="Martijn J."/>
            <person name="Lind A.E."/>
            <person name="van Eijk R."/>
            <person name="Schleper C."/>
            <person name="Guy L."/>
            <person name="Ettema T.J."/>
        </authorList>
    </citation>
    <scope>NUCLEOTIDE SEQUENCE</scope>
</reference>
<evidence type="ECO:0000313" key="1">
    <source>
        <dbReference type="EMBL" id="KKN53622.1"/>
    </source>
</evidence>
<protein>
    <submittedName>
        <fullName evidence="1">Uncharacterized protein</fullName>
    </submittedName>
</protein>
<sequence length="742" mass="80460">MAANTISLPKGFVIDKPAGPNLPSGFVLDQPQVARQQFGQSGIVSRPVTTAETEADSQLAFENEYNRAAFKRSVQTRAILKLGIPDRDVSLQKLSPLQLLEAAAQLRPFRDFRIRLPVIKALRRKGIPDDIINDFVVASKSDKGVKGIMIGEIPETTGEIAGSLVGLRFGHPVKGAAIGRAAGSALEDVAQRIFITERQKSIGRDITDVSLDGAEGLLSEYLSTKLFKFGARLLKPAGRTKKFGVEALQETLEKAGKKVTLEDIPEEIGEIAVLKKGGVGLVKTPVIPPGAATTSKLFATLDNISDKAVTSMGRIQETRLGANIPAFIKRANDVLDSFADDLVKQLDPTELGAALNNVIDGKDGIHEAARGMYRQFYTQLDDLGVGVVSNKKAKSIAQKLVDLVESGKLLRGSDESATFVRNVSGLAQDSTFGQSITNRSTLLEWGRKFDAAGERNAARLVGELGGAIDNAMEIAARQHSPGAVKLWRRGNAVFKAVDRRFSPQVITQLAKQAVDSPELARATIFQNELPSRVLKVKKILLSPIGKTPKQVTEGAQLWKQLQRALVESIYKEARSTDGIIFGKVLQKAMDDLGDDVLKAAFNPQQIKDLREIGRIGSLIQGQIRGEGGMLIQLAQPGAVAGVATGTGGIRATALAILAIPQVWARMSTNPRTSKILIRGLADINKFGIQASTVNTTKLLKLYFAERKNYLKEQLALRIRREDTVKGKRLLRTAEQLRQIRGF</sequence>